<gene>
    <name evidence="2" type="ORF">J0656_14675</name>
</gene>
<dbReference type="SUPFAM" id="SSF49265">
    <property type="entry name" value="Fibronectin type III"/>
    <property type="match status" value="1"/>
</dbReference>
<organism evidence="2 3">
    <name type="scientific">Flagellimonas aurea</name>
    <dbReference type="NCBI Taxonomy" id="2915619"/>
    <lineage>
        <taxon>Bacteria</taxon>
        <taxon>Pseudomonadati</taxon>
        <taxon>Bacteroidota</taxon>
        <taxon>Flavobacteriia</taxon>
        <taxon>Flavobacteriales</taxon>
        <taxon>Flavobacteriaceae</taxon>
        <taxon>Flagellimonas</taxon>
    </lineage>
</organism>
<keyword evidence="3" id="KW-1185">Reference proteome</keyword>
<comment type="caution">
    <text evidence="2">The sequence shown here is derived from an EMBL/GenBank/DDBJ whole genome shotgun (WGS) entry which is preliminary data.</text>
</comment>
<feature type="compositionally biased region" description="Polar residues" evidence="1">
    <location>
        <begin position="28"/>
        <end position="40"/>
    </location>
</feature>
<accession>A0ABS3G778</accession>
<feature type="region of interest" description="Disordered" evidence="1">
    <location>
        <begin position="19"/>
        <end position="44"/>
    </location>
</feature>
<dbReference type="Proteomes" id="UP000664044">
    <property type="component" value="Unassembled WGS sequence"/>
</dbReference>
<dbReference type="Gene3D" id="2.60.40.10">
    <property type="entry name" value="Immunoglobulins"/>
    <property type="match status" value="2"/>
</dbReference>
<protein>
    <recommendedName>
        <fullName evidence="4">Fibronectin type-III domain-containing protein</fullName>
    </recommendedName>
</protein>
<evidence type="ECO:0000313" key="2">
    <source>
        <dbReference type="EMBL" id="MBO0355266.1"/>
    </source>
</evidence>
<evidence type="ECO:0000256" key="1">
    <source>
        <dbReference type="SAM" id="MobiDB-lite"/>
    </source>
</evidence>
<dbReference type="InterPro" id="IPR013783">
    <property type="entry name" value="Ig-like_fold"/>
</dbReference>
<name>A0ABS3G778_9FLAO</name>
<reference evidence="2 3" key="1">
    <citation type="submission" date="2021-03" db="EMBL/GenBank/DDBJ databases">
        <title>Muricauda lutimaris sp. nov. and Muricauda ruestringensis sp. nov, two marine members of the Flavobacteriaceae isolated from deep sea sediments of Western Pacific.</title>
        <authorList>
            <person name="Zhao S."/>
            <person name="Liu R."/>
        </authorList>
    </citation>
    <scope>NUCLEOTIDE SEQUENCE [LARGE SCALE GENOMIC DNA]</scope>
    <source>
        <strain evidence="2 3">BC31-1-A7</strain>
    </source>
</reference>
<dbReference type="PROSITE" id="PS51257">
    <property type="entry name" value="PROKAR_LIPOPROTEIN"/>
    <property type="match status" value="1"/>
</dbReference>
<dbReference type="EMBL" id="JAFLNL010000008">
    <property type="protein sequence ID" value="MBO0355266.1"/>
    <property type="molecule type" value="Genomic_DNA"/>
</dbReference>
<sequence length="237" mass="26704">MKQSLYMLFCLLILSCSKGGSGEGEPQPDSSPDGPNSENNPPEVPLLIFPNEDELCIDPELKFEWTDSDDPDKDTVTYRLQISTNRSFTEIIENGVVTETNITLTMEVGQDYYWRVQAIDSKNSQSEYSKVRAFYVKGDPISNHIPYIPSLISPLIGSKVTSASVVLEWQGSDIDNDPLSYDVYFGNSEKPELYQSGVKQNSIEVSVSPNQSYYWKINVKDRYSTSNGETWSFTTIE</sequence>
<evidence type="ECO:0000313" key="3">
    <source>
        <dbReference type="Proteomes" id="UP000664044"/>
    </source>
</evidence>
<dbReference type="InterPro" id="IPR036116">
    <property type="entry name" value="FN3_sf"/>
</dbReference>
<dbReference type="RefSeq" id="WP_207035197.1">
    <property type="nucleotide sequence ID" value="NZ_JAFLNL010000008.1"/>
</dbReference>
<proteinExistence type="predicted"/>
<evidence type="ECO:0008006" key="4">
    <source>
        <dbReference type="Google" id="ProtNLM"/>
    </source>
</evidence>